<keyword evidence="9 11" id="KW-0472">Membrane</keyword>
<dbReference type="EMBL" id="PJCH01000006">
    <property type="protein sequence ID" value="PQA87670.1"/>
    <property type="molecule type" value="Genomic_DNA"/>
</dbReference>
<evidence type="ECO:0000256" key="8">
    <source>
        <dbReference type="ARBA" id="ARBA00023077"/>
    </source>
</evidence>
<dbReference type="GO" id="GO:0006826">
    <property type="term" value="P:iron ion transport"/>
    <property type="evidence" value="ECO:0007669"/>
    <property type="project" value="UniProtKB-KW"/>
</dbReference>
<feature type="domain" description="TonB-dependent receptor plug" evidence="14">
    <location>
        <begin position="79"/>
        <end position="188"/>
    </location>
</feature>
<evidence type="ECO:0000256" key="1">
    <source>
        <dbReference type="ARBA" id="ARBA00004571"/>
    </source>
</evidence>
<dbReference type="AlphaFoldDB" id="A0A2S7K589"/>
<dbReference type="PANTHER" id="PTHR32552:SF81">
    <property type="entry name" value="TONB-DEPENDENT OUTER MEMBRANE RECEPTOR"/>
    <property type="match status" value="1"/>
</dbReference>
<dbReference type="InterPro" id="IPR012910">
    <property type="entry name" value="Plug_dom"/>
</dbReference>
<evidence type="ECO:0000256" key="4">
    <source>
        <dbReference type="ARBA" id="ARBA00022496"/>
    </source>
</evidence>
<protein>
    <submittedName>
        <fullName evidence="15">TonB-dependent receptor</fullName>
    </submittedName>
</protein>
<keyword evidence="8 12" id="KW-0798">TonB box</keyword>
<keyword evidence="6" id="KW-0408">Iron</keyword>
<gene>
    <name evidence="15" type="ORF">CW354_11385</name>
</gene>
<proteinExistence type="inferred from homology"/>
<keyword evidence="15" id="KW-0675">Receptor</keyword>
<dbReference type="InterPro" id="IPR039426">
    <property type="entry name" value="TonB-dep_rcpt-like"/>
</dbReference>
<evidence type="ECO:0000259" key="13">
    <source>
        <dbReference type="Pfam" id="PF00593"/>
    </source>
</evidence>
<evidence type="ECO:0000256" key="5">
    <source>
        <dbReference type="ARBA" id="ARBA00022692"/>
    </source>
</evidence>
<keyword evidence="16" id="KW-1185">Reference proteome</keyword>
<evidence type="ECO:0000256" key="12">
    <source>
        <dbReference type="RuleBase" id="RU003357"/>
    </source>
</evidence>
<reference evidence="15 16" key="1">
    <citation type="submission" date="2017-12" db="EMBL/GenBank/DDBJ databases">
        <authorList>
            <person name="Hurst M.R.H."/>
        </authorList>
    </citation>
    <scope>NUCLEOTIDE SEQUENCE [LARGE SCALE GENOMIC DNA]</scope>
    <source>
        <strain evidence="15 16">SY-3-19</strain>
    </source>
</reference>
<accession>A0A2S7K589</accession>
<evidence type="ECO:0000313" key="16">
    <source>
        <dbReference type="Proteomes" id="UP000239504"/>
    </source>
</evidence>
<dbReference type="Pfam" id="PF00593">
    <property type="entry name" value="TonB_dep_Rec_b-barrel"/>
    <property type="match status" value="1"/>
</dbReference>
<dbReference type="OrthoDB" id="9760333at2"/>
<evidence type="ECO:0000256" key="3">
    <source>
        <dbReference type="ARBA" id="ARBA00022452"/>
    </source>
</evidence>
<dbReference type="Gene3D" id="2.40.170.20">
    <property type="entry name" value="TonB-dependent receptor, beta-barrel domain"/>
    <property type="match status" value="1"/>
</dbReference>
<dbReference type="PROSITE" id="PS52016">
    <property type="entry name" value="TONB_DEPENDENT_REC_3"/>
    <property type="match status" value="1"/>
</dbReference>
<name>A0A2S7K589_9PROT</name>
<evidence type="ECO:0000256" key="2">
    <source>
        <dbReference type="ARBA" id="ARBA00022448"/>
    </source>
</evidence>
<keyword evidence="4" id="KW-0410">Iron transport</keyword>
<evidence type="ECO:0000256" key="6">
    <source>
        <dbReference type="ARBA" id="ARBA00023004"/>
    </source>
</evidence>
<organism evidence="15 16">
    <name type="scientific">Hyphococcus luteus</name>
    <dbReference type="NCBI Taxonomy" id="2058213"/>
    <lineage>
        <taxon>Bacteria</taxon>
        <taxon>Pseudomonadati</taxon>
        <taxon>Pseudomonadota</taxon>
        <taxon>Alphaproteobacteria</taxon>
        <taxon>Parvularculales</taxon>
        <taxon>Parvularculaceae</taxon>
        <taxon>Hyphococcus</taxon>
    </lineage>
</organism>
<keyword evidence="10 11" id="KW-0998">Cell outer membrane</keyword>
<dbReference type="GO" id="GO:0009279">
    <property type="term" value="C:cell outer membrane"/>
    <property type="evidence" value="ECO:0007669"/>
    <property type="project" value="UniProtKB-SubCell"/>
</dbReference>
<keyword evidence="3 11" id="KW-1134">Transmembrane beta strand</keyword>
<keyword evidence="2 11" id="KW-0813">Transport</keyword>
<evidence type="ECO:0000259" key="14">
    <source>
        <dbReference type="Pfam" id="PF07715"/>
    </source>
</evidence>
<evidence type="ECO:0000256" key="9">
    <source>
        <dbReference type="ARBA" id="ARBA00023136"/>
    </source>
</evidence>
<dbReference type="PANTHER" id="PTHR32552">
    <property type="entry name" value="FERRICHROME IRON RECEPTOR-RELATED"/>
    <property type="match status" value="1"/>
</dbReference>
<dbReference type="InterPro" id="IPR000531">
    <property type="entry name" value="Beta-barrel_TonB"/>
</dbReference>
<sequence>MVKSVRYGLKEGLPGAVRLSDKKHMAGRGPMTTAVLFRDRQKICRMLMAASSVAALSLTGAAFAADEIVVTAQFREQSLQDTPIAITAVTGEEIETKALSDISDIAAAAPNVTISKAAASFNGVAAYIRGVGQYDPNFALEPGVGMYIDDIYHGVMVGSLFDLLDLDRVEILRGPQGTLAGKNSIGGAIKLFSRKPEGDNSGYISATYGSYDRIEVRGAYDVKITDNAFFRMSAFSKRRDGHVKRLDFRCDRPSEVLPSDTFPNQVTPDGCKIGTLGGVKSWGLRGALRLTPHEDLEVNIFASIVRDDSESPGLEQFAALDPRFLPNRDYTYYGTYTSIPGFSTEPLMTTHMESIGGQIDWEISDNLKITSITGYENIEAVSTVDLDGGPTGELLTYNTTPYHQVTQELRLNGEFGEGLVEWTLGGFYFDSLGNVAGRVYSFPALNWLQDDPVSNNSKSVFAHAILHPVSEMSLIGGIRYTDDKKTYMFSRINPDTGLPADVVGVLEGVGGTYTGDSVDYRVGLDYRFSDGLMAYAQFSTGYKGGGINPRPFIPTQVVPFSSEQVNAYEVGFKSDFADGAVRLNVAAFFNKYDDIILIDTNGYPGGPTDPGWFPLSAVPFNAGKADIKGVEAETTVEPAPGLTLQGSISYLDFEYKSLDPNATASGISSDFVSPFTPEWQWSVNASYEFALSSGATITPQFYAEYQSSIYTDAVNAPSNFIEGRTTANANIAFRTADEGWTAILGVTNIADKHYYTNAFDLLNINGTASKVVARPREFFIKVRKNF</sequence>
<comment type="subcellular location">
    <subcellularLocation>
        <location evidence="1 11">Cell outer membrane</location>
        <topology evidence="1 11">Multi-pass membrane protein</topology>
    </subcellularLocation>
</comment>
<dbReference type="SUPFAM" id="SSF56935">
    <property type="entry name" value="Porins"/>
    <property type="match status" value="1"/>
</dbReference>
<comment type="caution">
    <text evidence="15">The sequence shown here is derived from an EMBL/GenBank/DDBJ whole genome shotgun (WGS) entry which is preliminary data.</text>
</comment>
<evidence type="ECO:0000256" key="11">
    <source>
        <dbReference type="PROSITE-ProRule" id="PRU01360"/>
    </source>
</evidence>
<evidence type="ECO:0000256" key="10">
    <source>
        <dbReference type="ARBA" id="ARBA00023237"/>
    </source>
</evidence>
<keyword evidence="7" id="KW-0406">Ion transport</keyword>
<keyword evidence="5 11" id="KW-0812">Transmembrane</keyword>
<evidence type="ECO:0000256" key="7">
    <source>
        <dbReference type="ARBA" id="ARBA00023065"/>
    </source>
</evidence>
<dbReference type="Pfam" id="PF07715">
    <property type="entry name" value="Plug"/>
    <property type="match status" value="1"/>
</dbReference>
<dbReference type="InterPro" id="IPR036942">
    <property type="entry name" value="Beta-barrel_TonB_sf"/>
</dbReference>
<comment type="similarity">
    <text evidence="11 12">Belongs to the TonB-dependent receptor family.</text>
</comment>
<evidence type="ECO:0000313" key="15">
    <source>
        <dbReference type="EMBL" id="PQA87670.1"/>
    </source>
</evidence>
<dbReference type="Proteomes" id="UP000239504">
    <property type="component" value="Unassembled WGS sequence"/>
</dbReference>
<feature type="domain" description="TonB-dependent receptor-like beta-barrel" evidence="13">
    <location>
        <begin position="323"/>
        <end position="749"/>
    </location>
</feature>